<keyword evidence="5 14" id="KW-0479">Metal-binding</keyword>
<dbReference type="Pfam" id="PF01434">
    <property type="entry name" value="Peptidase_M41"/>
    <property type="match status" value="1"/>
</dbReference>
<dbReference type="SUPFAM" id="SSF140990">
    <property type="entry name" value="FtsH protease domain-like"/>
    <property type="match status" value="1"/>
</dbReference>
<evidence type="ECO:0000256" key="15">
    <source>
        <dbReference type="RuleBase" id="RU003651"/>
    </source>
</evidence>
<keyword evidence="3 14" id="KW-0645">Protease</keyword>
<feature type="compositionally biased region" description="Basic and acidic residues" evidence="16">
    <location>
        <begin position="635"/>
        <end position="707"/>
    </location>
</feature>
<evidence type="ECO:0000256" key="7">
    <source>
        <dbReference type="ARBA" id="ARBA00022801"/>
    </source>
</evidence>
<keyword evidence="6 14" id="KW-0547">Nucleotide-binding</keyword>
<evidence type="ECO:0000256" key="13">
    <source>
        <dbReference type="ARBA" id="ARBA00061570"/>
    </source>
</evidence>
<dbReference type="InterPro" id="IPR027417">
    <property type="entry name" value="P-loop_NTPase"/>
</dbReference>
<dbReference type="GO" id="GO:0005524">
    <property type="term" value="F:ATP binding"/>
    <property type="evidence" value="ECO:0007669"/>
    <property type="project" value="UniProtKB-UniRule"/>
</dbReference>
<dbReference type="FunFam" id="3.40.50.300:FF:000001">
    <property type="entry name" value="ATP-dependent zinc metalloprotease FtsH"/>
    <property type="match status" value="1"/>
</dbReference>
<evidence type="ECO:0000313" key="18">
    <source>
        <dbReference type="EMBL" id="EUJ25470.1"/>
    </source>
</evidence>
<dbReference type="RefSeq" id="WP_036082098.1">
    <property type="nucleotide sequence ID" value="NZ_AODE01000041.1"/>
</dbReference>
<dbReference type="Pfam" id="PF00004">
    <property type="entry name" value="AAA"/>
    <property type="match status" value="1"/>
</dbReference>
<feature type="active site" evidence="14">
    <location>
        <position position="439"/>
    </location>
</feature>
<dbReference type="SUPFAM" id="SSF52540">
    <property type="entry name" value="P-loop containing nucleoside triphosphate hydrolases"/>
    <property type="match status" value="1"/>
</dbReference>
<comment type="subunit">
    <text evidence="14">Homohexamer.</text>
</comment>
<dbReference type="SMART" id="SM00382">
    <property type="entry name" value="AAA"/>
    <property type="match status" value="1"/>
</dbReference>
<keyword evidence="8 14" id="KW-0862">Zinc</keyword>
<feature type="transmembrane region" description="Helical" evidence="14">
    <location>
        <begin position="7"/>
        <end position="25"/>
    </location>
</feature>
<dbReference type="EC" id="3.4.24.-" evidence="14"/>
<keyword evidence="18" id="KW-0131">Cell cycle</keyword>
<proteinExistence type="inferred from homology"/>
<dbReference type="OrthoDB" id="9809379at2"/>
<evidence type="ECO:0000256" key="12">
    <source>
        <dbReference type="ARBA" id="ARBA00023136"/>
    </source>
</evidence>
<dbReference type="PROSITE" id="PS00674">
    <property type="entry name" value="AAA"/>
    <property type="match status" value="1"/>
</dbReference>
<dbReference type="InterPro" id="IPR041569">
    <property type="entry name" value="AAA_lid_3"/>
</dbReference>
<dbReference type="PATRIC" id="fig|1265820.5.peg.3378"/>
<dbReference type="Gene3D" id="1.10.8.60">
    <property type="match status" value="1"/>
</dbReference>
<dbReference type="HAMAP" id="MF_01458">
    <property type="entry name" value="FtsH"/>
    <property type="match status" value="1"/>
</dbReference>
<dbReference type="CDD" id="cd19501">
    <property type="entry name" value="RecA-like_FtsH"/>
    <property type="match status" value="1"/>
</dbReference>
<keyword evidence="11 14" id="KW-0482">Metalloprotease</keyword>
<keyword evidence="19" id="KW-1185">Reference proteome</keyword>
<feature type="binding site" evidence="14">
    <location>
        <position position="442"/>
    </location>
    <ligand>
        <name>Zn(2+)</name>
        <dbReference type="ChEBI" id="CHEBI:29105"/>
        <note>catalytic</note>
    </ligand>
</feature>
<dbReference type="STRING" id="1265820.PCORN_17114"/>
<dbReference type="GO" id="GO:0016887">
    <property type="term" value="F:ATP hydrolysis activity"/>
    <property type="evidence" value="ECO:0007669"/>
    <property type="project" value="UniProtKB-UniRule"/>
</dbReference>
<keyword evidence="7 14" id="KW-0378">Hydrolase</keyword>
<feature type="domain" description="AAA+ ATPase" evidence="17">
    <location>
        <begin position="208"/>
        <end position="347"/>
    </location>
</feature>
<feature type="binding site" evidence="14">
    <location>
        <position position="514"/>
    </location>
    <ligand>
        <name>Zn(2+)</name>
        <dbReference type="ChEBI" id="CHEBI:29105"/>
        <note>catalytic</note>
    </ligand>
</feature>
<evidence type="ECO:0000256" key="16">
    <source>
        <dbReference type="SAM" id="MobiDB-lite"/>
    </source>
</evidence>
<comment type="subcellular location">
    <subcellularLocation>
        <location evidence="14">Cell membrane</location>
        <topology evidence="14">Multi-pass membrane protein</topology>
        <orientation evidence="14">Cytoplasmic side</orientation>
    </subcellularLocation>
    <subcellularLocation>
        <location evidence="1">Membrane</location>
    </subcellularLocation>
</comment>
<evidence type="ECO:0000256" key="5">
    <source>
        <dbReference type="ARBA" id="ARBA00022723"/>
    </source>
</evidence>
<dbReference type="GO" id="GO:0006508">
    <property type="term" value="P:proteolysis"/>
    <property type="evidence" value="ECO:0007669"/>
    <property type="project" value="UniProtKB-KW"/>
</dbReference>
<evidence type="ECO:0000256" key="11">
    <source>
        <dbReference type="ARBA" id="ARBA00023049"/>
    </source>
</evidence>
<evidence type="ECO:0000256" key="6">
    <source>
        <dbReference type="ARBA" id="ARBA00022741"/>
    </source>
</evidence>
<protein>
    <recommendedName>
        <fullName evidence="14">ATP-dependent zinc metalloprotease FtsH</fullName>
        <ecNumber evidence="14">3.4.24.-</ecNumber>
    </recommendedName>
</protein>
<comment type="function">
    <text evidence="14">Acts as a processive, ATP-dependent zinc metallopeptidase for both cytoplasmic and membrane proteins. Plays a role in the quality control of integral membrane proteins.</text>
</comment>
<evidence type="ECO:0000256" key="4">
    <source>
        <dbReference type="ARBA" id="ARBA00022692"/>
    </source>
</evidence>
<dbReference type="InterPro" id="IPR003959">
    <property type="entry name" value="ATPase_AAA_core"/>
</dbReference>
<keyword evidence="12 14" id="KW-0472">Membrane</keyword>
<keyword evidence="18" id="KW-0132">Cell division</keyword>
<feature type="binding site" evidence="14">
    <location>
        <position position="438"/>
    </location>
    <ligand>
        <name>Zn(2+)</name>
        <dbReference type="ChEBI" id="CHEBI:29105"/>
        <note>catalytic</note>
    </ligand>
</feature>
<comment type="similarity">
    <text evidence="13 14">In the central section; belongs to the AAA ATPase family.</text>
</comment>
<comment type="similarity">
    <text evidence="2 14">In the C-terminal section; belongs to the peptidase M41 family.</text>
</comment>
<accession>W7BKX5</accession>
<comment type="cofactor">
    <cofactor evidence="14">
        <name>Zn(2+)</name>
        <dbReference type="ChEBI" id="CHEBI:29105"/>
    </cofactor>
    <text evidence="14">Binds 1 zinc ion per subunit.</text>
</comment>
<keyword evidence="9 14" id="KW-0067">ATP-binding</keyword>
<dbReference type="Gene3D" id="3.40.50.300">
    <property type="entry name" value="P-loop containing nucleotide triphosphate hydrolases"/>
    <property type="match status" value="1"/>
</dbReference>
<reference evidence="18 19" key="1">
    <citation type="journal article" date="2014" name="Int. J. Syst. Evol. Microbiol.">
        <title>Listeria floridensis sp. nov., Listeria aquatica sp. nov., Listeria cornellensis sp. nov., Listeria riparia sp. nov. and Listeria grandensis sp. nov., from agricultural and natural environments.</title>
        <authorList>
            <person name="den Bakker H.C."/>
            <person name="Warchocki S."/>
            <person name="Wright E.M."/>
            <person name="Allred A.F."/>
            <person name="Ahlstrom C."/>
            <person name="Manuel C.S."/>
            <person name="Stasiewicz M.J."/>
            <person name="Burrell A."/>
            <person name="Roof S."/>
            <person name="Strawn L."/>
            <person name="Fortes E.D."/>
            <person name="Nightingale K.K."/>
            <person name="Kephart D."/>
            <person name="Wiedmann M."/>
        </authorList>
    </citation>
    <scope>NUCLEOTIDE SEQUENCE [LARGE SCALE GENOMIC DNA]</scope>
    <source>
        <strain evidence="19">FSL F6-969</strain>
    </source>
</reference>
<dbReference type="EMBL" id="AODE01000041">
    <property type="protein sequence ID" value="EUJ25470.1"/>
    <property type="molecule type" value="Genomic_DNA"/>
</dbReference>
<evidence type="ECO:0000313" key="19">
    <source>
        <dbReference type="Proteomes" id="UP000019254"/>
    </source>
</evidence>
<evidence type="ECO:0000256" key="1">
    <source>
        <dbReference type="ARBA" id="ARBA00004370"/>
    </source>
</evidence>
<dbReference type="NCBIfam" id="TIGR01241">
    <property type="entry name" value="FtsH_fam"/>
    <property type="match status" value="1"/>
</dbReference>
<comment type="caution">
    <text evidence="18">The sequence shown here is derived from an EMBL/GenBank/DDBJ whole genome shotgun (WGS) entry which is preliminary data.</text>
</comment>
<evidence type="ECO:0000256" key="2">
    <source>
        <dbReference type="ARBA" id="ARBA00010044"/>
    </source>
</evidence>
<feature type="transmembrane region" description="Helical" evidence="14">
    <location>
        <begin position="121"/>
        <end position="142"/>
    </location>
</feature>
<keyword evidence="14" id="KW-1003">Cell membrane</keyword>
<evidence type="ECO:0000256" key="9">
    <source>
        <dbReference type="ARBA" id="ARBA00022840"/>
    </source>
</evidence>
<evidence type="ECO:0000256" key="14">
    <source>
        <dbReference type="HAMAP-Rule" id="MF_01458"/>
    </source>
</evidence>
<dbReference type="InterPro" id="IPR000642">
    <property type="entry name" value="Peptidase_M41"/>
</dbReference>
<organism evidence="18 19">
    <name type="scientific">Listeria cornellensis FSL F6-0969</name>
    <dbReference type="NCBI Taxonomy" id="1265820"/>
    <lineage>
        <taxon>Bacteria</taxon>
        <taxon>Bacillati</taxon>
        <taxon>Bacillota</taxon>
        <taxon>Bacilli</taxon>
        <taxon>Bacillales</taxon>
        <taxon>Listeriaceae</taxon>
        <taxon>Listeria</taxon>
    </lineage>
</organism>
<dbReference type="FunFam" id="1.10.8.60:FF:000001">
    <property type="entry name" value="ATP-dependent zinc metalloprotease FtsH"/>
    <property type="match status" value="1"/>
</dbReference>
<dbReference type="Gene3D" id="1.20.58.760">
    <property type="entry name" value="Peptidase M41"/>
    <property type="match status" value="1"/>
</dbReference>
<sequence length="707" mass="78542">MNRFFRNAIFYVIIFLVIIGIVATFNNNSETAKEISYDEFITKMGDDQIKSFSIQPDRSVYVINGELKKAVKTDSKVGKDQTTTKFTTYAINSDQLLTQMDKVADDNDVKMTVVPAKQNSGWITFFTSIIPFVIIFILFFFLMSQAQGGGGGGRVMNFGKSKAKLYNDDKNKVRFTDVAGADEEKQELVEVVDFLKDPRKFAELGARIPKGVLLVGPPGTGKTLLARAVAGEAGVPFFSISGSDFVEMFVGVGASRVRDLFENAKKNAPCIIFIDEIDAVGRQRGAGMGGGHDEREQTLNQLLVEMDGFGGNEGIIIIAATNRADVLDPALLRPGRFDRQIMVDRPDVKGREAVLQVHARNKPLAKSVDLKAIAQRTPGFSGADLENLLNEAALVAARSDKKQIDMKDLDEASDRVIAGPAKKNRVISVKERRTVAYHESGHVIVGMVLDEAEVVHKVTIVPRGQAGGYAVMLPKEDRFLMTKAELMDRITGLLGGRVAEEIEFGEVTTGASNDFERATQIARRMVTEWGMSDKIGPLQFSSGGGDQVFMGRDFGNSKNYSDKIAYEIDTEVQSLIRFCYDRAKTIIEEHREQHTLIAETLLEIETLDARQIRSLYDDGVLPSEMDADEQMSEFPSEKDDIEPKSFEEEKREAAEQEAEERKEDKIWDYADKDEKAEKEVKSEEPKEVVTEEAPDAEKTPNDDKKGE</sequence>
<keyword evidence="4 14" id="KW-0812">Transmembrane</keyword>
<dbReference type="GO" id="GO:0051301">
    <property type="term" value="P:cell division"/>
    <property type="evidence" value="ECO:0007669"/>
    <property type="project" value="UniProtKB-KW"/>
</dbReference>
<dbReference type="InterPro" id="IPR011546">
    <property type="entry name" value="Pept_M41_FtsH_extracell"/>
</dbReference>
<dbReference type="GO" id="GO:0008270">
    <property type="term" value="F:zinc ion binding"/>
    <property type="evidence" value="ECO:0007669"/>
    <property type="project" value="UniProtKB-UniRule"/>
</dbReference>
<name>W7BKX5_9LIST</name>
<dbReference type="PANTHER" id="PTHR23076:SF113">
    <property type="entry name" value="ATP-DEPENDENT ZINC METALLOPROTEASE FTSH 1, CHLOROPLASTIC-RELATED"/>
    <property type="match status" value="1"/>
</dbReference>
<dbReference type="GO" id="GO:0004176">
    <property type="term" value="F:ATP-dependent peptidase activity"/>
    <property type="evidence" value="ECO:0007669"/>
    <property type="project" value="InterPro"/>
</dbReference>
<dbReference type="Pfam" id="PF17862">
    <property type="entry name" value="AAA_lid_3"/>
    <property type="match status" value="1"/>
</dbReference>
<dbReference type="Proteomes" id="UP000019254">
    <property type="component" value="Unassembled WGS sequence"/>
</dbReference>
<keyword evidence="10 14" id="KW-1133">Transmembrane helix</keyword>
<dbReference type="InterPro" id="IPR003960">
    <property type="entry name" value="ATPase_AAA_CS"/>
</dbReference>
<dbReference type="Pfam" id="PF06480">
    <property type="entry name" value="FtsH_ext"/>
    <property type="match status" value="1"/>
</dbReference>
<dbReference type="GO" id="GO:0030163">
    <property type="term" value="P:protein catabolic process"/>
    <property type="evidence" value="ECO:0007669"/>
    <property type="project" value="UniProtKB-UniRule"/>
</dbReference>
<feature type="region of interest" description="Disordered" evidence="16">
    <location>
        <begin position="628"/>
        <end position="707"/>
    </location>
</feature>
<evidence type="ECO:0000256" key="10">
    <source>
        <dbReference type="ARBA" id="ARBA00022989"/>
    </source>
</evidence>
<dbReference type="PANTHER" id="PTHR23076">
    <property type="entry name" value="METALLOPROTEASE M41 FTSH"/>
    <property type="match status" value="1"/>
</dbReference>
<gene>
    <name evidence="14" type="primary">ftsH</name>
    <name evidence="18" type="ORF">PCORN_17114</name>
</gene>
<dbReference type="AlphaFoldDB" id="W7BKX5"/>
<evidence type="ECO:0000256" key="8">
    <source>
        <dbReference type="ARBA" id="ARBA00022833"/>
    </source>
</evidence>
<dbReference type="GO" id="GO:0005886">
    <property type="term" value="C:plasma membrane"/>
    <property type="evidence" value="ECO:0007669"/>
    <property type="project" value="UniProtKB-SubCell"/>
</dbReference>
<dbReference type="InterPro" id="IPR003593">
    <property type="entry name" value="AAA+_ATPase"/>
</dbReference>
<dbReference type="InterPro" id="IPR037219">
    <property type="entry name" value="Peptidase_M41-like"/>
</dbReference>
<comment type="similarity">
    <text evidence="15">Belongs to the AAA ATPase family.</text>
</comment>
<dbReference type="FunFam" id="1.20.58.760:FF:000001">
    <property type="entry name" value="ATP-dependent zinc metalloprotease FtsH"/>
    <property type="match status" value="1"/>
</dbReference>
<evidence type="ECO:0000259" key="17">
    <source>
        <dbReference type="SMART" id="SM00382"/>
    </source>
</evidence>
<feature type="binding site" evidence="14">
    <location>
        <begin position="216"/>
        <end position="223"/>
    </location>
    <ligand>
        <name>ATP</name>
        <dbReference type="ChEBI" id="CHEBI:30616"/>
    </ligand>
</feature>
<evidence type="ECO:0000256" key="3">
    <source>
        <dbReference type="ARBA" id="ARBA00022670"/>
    </source>
</evidence>
<dbReference type="InterPro" id="IPR005936">
    <property type="entry name" value="FtsH"/>
</dbReference>
<dbReference type="GO" id="GO:0004222">
    <property type="term" value="F:metalloendopeptidase activity"/>
    <property type="evidence" value="ECO:0007669"/>
    <property type="project" value="InterPro"/>
</dbReference>